<organism evidence="4 5">
    <name type="scientific">Candidatus Pseudoramibacter fermentans</name>
    <dbReference type="NCBI Taxonomy" id="2594427"/>
    <lineage>
        <taxon>Bacteria</taxon>
        <taxon>Bacillati</taxon>
        <taxon>Bacillota</taxon>
        <taxon>Clostridia</taxon>
        <taxon>Eubacteriales</taxon>
        <taxon>Eubacteriaceae</taxon>
        <taxon>Pseudoramibacter</taxon>
    </lineage>
</organism>
<dbReference type="PROSITE" id="PS50887">
    <property type="entry name" value="GGDEF"/>
    <property type="match status" value="1"/>
</dbReference>
<keyword evidence="1" id="KW-0472">Membrane</keyword>
<dbReference type="InterPro" id="IPR001633">
    <property type="entry name" value="EAL_dom"/>
</dbReference>
<evidence type="ECO:0000259" key="2">
    <source>
        <dbReference type="PROSITE" id="PS50883"/>
    </source>
</evidence>
<dbReference type="EMBL" id="VOGB01000003">
    <property type="protein sequence ID" value="MQM72028.1"/>
    <property type="molecule type" value="Genomic_DNA"/>
</dbReference>
<dbReference type="NCBIfam" id="TIGR00254">
    <property type="entry name" value="GGDEF"/>
    <property type="match status" value="1"/>
</dbReference>
<proteinExistence type="predicted"/>
<sequence length="854" mass="94424">MGLRKKFNWSRFFTTCGYTVIVVGVIFLVVALYHQIQTNERAVEENSVNISGAARYSDNAAFSDASRQRTDRVLFIASYDPTSSYYQDQITGLLSVSDANNIEFDVINMDAAKHDDPEDYAILDQTVQRRLASTHYRGVITAGDPALQYVMNHQNDFFKGLPVVFFGVIDQTLGKTAAKNPNITGYLESSHIAATLDMAKKLLPGTKRVVAIHDESALGTTEAEIFNSLSKKKQYAGLDFETLDLEHYTNASLRKAVSAYKKGTIILLMSAHVDQDGNYYTAAEITRTVSNAAAVPVFRNSKGGYSNGAVAGQVSSYRSTAAAAVRLMSRTLNGTTQLAKVGVTKSLSNSVYVANYPTMKKFNLDLDDLPSHTVLVGAPESYYAGSYKTVIYSILVILAGFVLIFVGARLDIRIRKHNEKHLKKLTNRLSFANAHDPLTAVYTRQAASKRLDELDLQDQPYAIVTTDLDNFKDINEVYGHTVGDVLLKNIAEELSDLAAAHGGAAARYSGDAFMLFFPDAELQEDDPMLHQIQNLFSRRRSVGMDTLQLRACITAANSEPGHTYKDVLLWCETAMQAGKNKGKNACIFYSQRMKQEAAAAEQTRLSVLDAIEHNGFCMVYQPQVETATGRLTGFEALARMKSGALSPGIFIPIAEENGWIQQIGRITTELTIRQICVWRNKHLTPPPVSINFSAGQLGDTDFLMFLKRCLVMYAVPVDAIRLEVTESLFIKKEQEAENFFKAAKEIGVRFMMDDFGTGYSSLSMLQRLPVSEVKIDKSLLDSHSAKKDDPFLKDVITLIHDDGKVALCEGVETKAQRDLLNALNCDLIQGFYFGKPGTPEQAEAAIRKGVYDVD</sequence>
<dbReference type="Gene3D" id="3.20.20.450">
    <property type="entry name" value="EAL domain"/>
    <property type="match status" value="1"/>
</dbReference>
<dbReference type="Pfam" id="PF00990">
    <property type="entry name" value="GGDEF"/>
    <property type="match status" value="1"/>
</dbReference>
<keyword evidence="5" id="KW-1185">Reference proteome</keyword>
<dbReference type="Pfam" id="PF00563">
    <property type="entry name" value="EAL"/>
    <property type="match status" value="1"/>
</dbReference>
<dbReference type="CDD" id="cd01948">
    <property type="entry name" value="EAL"/>
    <property type="match status" value="1"/>
</dbReference>
<dbReference type="SUPFAM" id="SSF55073">
    <property type="entry name" value="Nucleotide cyclase"/>
    <property type="match status" value="1"/>
</dbReference>
<evidence type="ECO:0000313" key="5">
    <source>
        <dbReference type="Proteomes" id="UP000473648"/>
    </source>
</evidence>
<keyword evidence="1" id="KW-0812">Transmembrane</keyword>
<accession>A0A6L5GPH6</accession>
<evidence type="ECO:0000313" key="4">
    <source>
        <dbReference type="EMBL" id="MQM72028.1"/>
    </source>
</evidence>
<dbReference type="Gene3D" id="3.30.70.270">
    <property type="match status" value="1"/>
</dbReference>
<dbReference type="Gene3D" id="3.40.50.2300">
    <property type="match status" value="2"/>
</dbReference>
<dbReference type="PANTHER" id="PTHR33121:SF71">
    <property type="entry name" value="OXYGEN SENSOR PROTEIN DOSP"/>
    <property type="match status" value="1"/>
</dbReference>
<dbReference type="SUPFAM" id="SSF141868">
    <property type="entry name" value="EAL domain-like"/>
    <property type="match status" value="1"/>
</dbReference>
<evidence type="ECO:0000256" key="1">
    <source>
        <dbReference type="SAM" id="Phobius"/>
    </source>
</evidence>
<dbReference type="GO" id="GO:0071111">
    <property type="term" value="F:cyclic-guanylate-specific phosphodiesterase activity"/>
    <property type="evidence" value="ECO:0007669"/>
    <property type="project" value="InterPro"/>
</dbReference>
<dbReference type="SMART" id="SM00267">
    <property type="entry name" value="GGDEF"/>
    <property type="match status" value="1"/>
</dbReference>
<feature type="transmembrane region" description="Helical" evidence="1">
    <location>
        <begin position="12"/>
        <end position="33"/>
    </location>
</feature>
<gene>
    <name evidence="4" type="ORF">FRC53_01040</name>
</gene>
<dbReference type="SMART" id="SM00052">
    <property type="entry name" value="EAL"/>
    <property type="match status" value="1"/>
</dbReference>
<dbReference type="Pfam" id="PF04392">
    <property type="entry name" value="ABC_sub_bind"/>
    <property type="match status" value="1"/>
</dbReference>
<feature type="transmembrane region" description="Helical" evidence="1">
    <location>
        <begin position="390"/>
        <end position="410"/>
    </location>
</feature>
<dbReference type="InterPro" id="IPR007487">
    <property type="entry name" value="ABC_transpt-TYRBP-like"/>
</dbReference>
<feature type="domain" description="GGDEF" evidence="3">
    <location>
        <begin position="459"/>
        <end position="591"/>
    </location>
</feature>
<dbReference type="PANTHER" id="PTHR33121">
    <property type="entry name" value="CYCLIC DI-GMP PHOSPHODIESTERASE PDEF"/>
    <property type="match status" value="1"/>
</dbReference>
<evidence type="ECO:0000259" key="3">
    <source>
        <dbReference type="PROSITE" id="PS50887"/>
    </source>
</evidence>
<feature type="domain" description="EAL" evidence="2">
    <location>
        <begin position="600"/>
        <end position="850"/>
    </location>
</feature>
<dbReference type="InterPro" id="IPR043128">
    <property type="entry name" value="Rev_trsase/Diguanyl_cyclase"/>
</dbReference>
<dbReference type="InterPro" id="IPR035919">
    <property type="entry name" value="EAL_sf"/>
</dbReference>
<dbReference type="InterPro" id="IPR029787">
    <property type="entry name" value="Nucleotide_cyclase"/>
</dbReference>
<dbReference type="AlphaFoldDB" id="A0A6L5GPH6"/>
<dbReference type="CDD" id="cd01949">
    <property type="entry name" value="GGDEF"/>
    <property type="match status" value="1"/>
</dbReference>
<dbReference type="Proteomes" id="UP000473648">
    <property type="component" value="Unassembled WGS sequence"/>
</dbReference>
<name>A0A6L5GPH6_9FIRM</name>
<dbReference type="PROSITE" id="PS50883">
    <property type="entry name" value="EAL"/>
    <property type="match status" value="1"/>
</dbReference>
<protein>
    <submittedName>
        <fullName evidence="4">EAL domain-containing protein</fullName>
    </submittedName>
</protein>
<reference evidence="4" key="1">
    <citation type="journal article" date="2020" name="Appl. Environ. Microbiol.">
        <title>Medium-Chain Fatty Acid Synthesis by 'Candidatus Weimeria bifida' gen. nov., sp. nov., and 'Candidatus Pseudoramibacter fermentans' sp. nov.</title>
        <authorList>
            <person name="Scarborough M.J."/>
            <person name="Myers K.S."/>
            <person name="Donohue T.J."/>
            <person name="Noguera D.R."/>
        </authorList>
    </citation>
    <scope>NUCLEOTIDE SEQUENCE</scope>
    <source>
        <strain evidence="4">EUB1.1</strain>
    </source>
</reference>
<keyword evidence="1" id="KW-1133">Transmembrane helix</keyword>
<dbReference type="InterPro" id="IPR050706">
    <property type="entry name" value="Cyclic-di-GMP_PDE-like"/>
</dbReference>
<comment type="caution">
    <text evidence="4">The sequence shown here is derived from an EMBL/GenBank/DDBJ whole genome shotgun (WGS) entry which is preliminary data.</text>
</comment>
<dbReference type="InterPro" id="IPR000160">
    <property type="entry name" value="GGDEF_dom"/>
</dbReference>